<name>A0ACB8DM42_DERSI</name>
<keyword evidence="2" id="KW-1185">Reference proteome</keyword>
<dbReference type="EMBL" id="CM023480">
    <property type="protein sequence ID" value="KAH7971492.1"/>
    <property type="molecule type" value="Genomic_DNA"/>
</dbReference>
<dbReference type="Proteomes" id="UP000821865">
    <property type="component" value="Chromosome 11"/>
</dbReference>
<protein>
    <submittedName>
        <fullName evidence="1">Uncharacterized protein</fullName>
    </submittedName>
</protein>
<evidence type="ECO:0000313" key="2">
    <source>
        <dbReference type="Proteomes" id="UP000821865"/>
    </source>
</evidence>
<proteinExistence type="predicted"/>
<gene>
    <name evidence="1" type="ORF">HPB49_024781</name>
</gene>
<reference evidence="1" key="1">
    <citation type="submission" date="2020-05" db="EMBL/GenBank/DDBJ databases">
        <title>Large-scale comparative analyses of tick genomes elucidate their genetic diversity and vector capacities.</title>
        <authorList>
            <person name="Jia N."/>
            <person name="Wang J."/>
            <person name="Shi W."/>
            <person name="Du L."/>
            <person name="Sun Y."/>
            <person name="Zhan W."/>
            <person name="Jiang J."/>
            <person name="Wang Q."/>
            <person name="Zhang B."/>
            <person name="Ji P."/>
            <person name="Sakyi L.B."/>
            <person name="Cui X."/>
            <person name="Yuan T."/>
            <person name="Jiang B."/>
            <person name="Yang W."/>
            <person name="Lam T.T.-Y."/>
            <person name="Chang Q."/>
            <person name="Ding S."/>
            <person name="Wang X."/>
            <person name="Zhu J."/>
            <person name="Ruan X."/>
            <person name="Zhao L."/>
            <person name="Wei J."/>
            <person name="Que T."/>
            <person name="Du C."/>
            <person name="Cheng J."/>
            <person name="Dai P."/>
            <person name="Han X."/>
            <person name="Huang E."/>
            <person name="Gao Y."/>
            <person name="Liu J."/>
            <person name="Shao H."/>
            <person name="Ye R."/>
            <person name="Li L."/>
            <person name="Wei W."/>
            <person name="Wang X."/>
            <person name="Wang C."/>
            <person name="Yang T."/>
            <person name="Huo Q."/>
            <person name="Li W."/>
            <person name="Guo W."/>
            <person name="Chen H."/>
            <person name="Zhou L."/>
            <person name="Ni X."/>
            <person name="Tian J."/>
            <person name="Zhou Y."/>
            <person name="Sheng Y."/>
            <person name="Liu T."/>
            <person name="Pan Y."/>
            <person name="Xia L."/>
            <person name="Li J."/>
            <person name="Zhao F."/>
            <person name="Cao W."/>
        </authorList>
    </citation>
    <scope>NUCLEOTIDE SEQUENCE</scope>
    <source>
        <strain evidence="1">Dsil-2018</strain>
    </source>
</reference>
<organism evidence="1 2">
    <name type="scientific">Dermacentor silvarum</name>
    <name type="common">Tick</name>
    <dbReference type="NCBI Taxonomy" id="543639"/>
    <lineage>
        <taxon>Eukaryota</taxon>
        <taxon>Metazoa</taxon>
        <taxon>Ecdysozoa</taxon>
        <taxon>Arthropoda</taxon>
        <taxon>Chelicerata</taxon>
        <taxon>Arachnida</taxon>
        <taxon>Acari</taxon>
        <taxon>Parasitiformes</taxon>
        <taxon>Ixodida</taxon>
        <taxon>Ixodoidea</taxon>
        <taxon>Ixodidae</taxon>
        <taxon>Rhipicephalinae</taxon>
        <taxon>Dermacentor</taxon>
    </lineage>
</organism>
<evidence type="ECO:0000313" key="1">
    <source>
        <dbReference type="EMBL" id="KAH7971492.1"/>
    </source>
</evidence>
<sequence>MIPDDFTADAGRTIVAPRSSVIKTALSEPNLANLQQEGGNTNATVSTARNSVIKASKMPALPQDDIKIVIRILGGINTAKAGQLTTAKTICMAACIEPNVLSEHTICPNLKQNIMVVSTPSEANASGSATFP</sequence>
<comment type="caution">
    <text evidence="1">The sequence shown here is derived from an EMBL/GenBank/DDBJ whole genome shotgun (WGS) entry which is preliminary data.</text>
</comment>
<accession>A0ACB8DM42</accession>